<evidence type="ECO:0000256" key="6">
    <source>
        <dbReference type="ARBA" id="ARBA00023136"/>
    </source>
</evidence>
<evidence type="ECO:0000313" key="10">
    <source>
        <dbReference type="EMBL" id="TPX60152.1"/>
    </source>
</evidence>
<organism evidence="10 11">
    <name type="scientific">Powellomyces hirtus</name>
    <dbReference type="NCBI Taxonomy" id="109895"/>
    <lineage>
        <taxon>Eukaryota</taxon>
        <taxon>Fungi</taxon>
        <taxon>Fungi incertae sedis</taxon>
        <taxon>Chytridiomycota</taxon>
        <taxon>Chytridiomycota incertae sedis</taxon>
        <taxon>Chytridiomycetes</taxon>
        <taxon>Spizellomycetales</taxon>
        <taxon>Powellomycetaceae</taxon>
        <taxon>Powellomyces</taxon>
    </lineage>
</organism>
<gene>
    <name evidence="10" type="ORF">PhCBS80983_g02024</name>
</gene>
<dbReference type="InterPro" id="IPR039163">
    <property type="entry name" value="EMC7"/>
</dbReference>
<dbReference type="SUPFAM" id="SSF49452">
    <property type="entry name" value="Starch-binding domain-like"/>
    <property type="match status" value="1"/>
</dbReference>
<dbReference type="Gene3D" id="2.60.40.1120">
    <property type="entry name" value="Carboxypeptidase-like, regulatory domain"/>
    <property type="match status" value="1"/>
</dbReference>
<name>A0A507E896_9FUNG</name>
<proteinExistence type="inferred from homology"/>
<feature type="chain" id="PRO_5021302095" description="ER membrane protein complex subunit 7 beta-sandwich domain-containing protein" evidence="8">
    <location>
        <begin position="23"/>
        <end position="212"/>
    </location>
</feature>
<dbReference type="Proteomes" id="UP000318582">
    <property type="component" value="Unassembled WGS sequence"/>
</dbReference>
<dbReference type="PANTHER" id="PTHR13605">
    <property type="entry name" value="ER MEMBRANE PROTEIN COMPLEX SUBUNIT 7"/>
    <property type="match status" value="1"/>
</dbReference>
<comment type="caution">
    <text evidence="10">The sequence shown here is derived from an EMBL/GenBank/DDBJ whole genome shotgun (WGS) entry which is preliminary data.</text>
</comment>
<accession>A0A507E896</accession>
<keyword evidence="11" id="KW-1185">Reference proteome</keyword>
<keyword evidence="6 7" id="KW-0472">Membrane</keyword>
<feature type="signal peptide" evidence="8">
    <location>
        <begin position="1"/>
        <end position="22"/>
    </location>
</feature>
<dbReference type="EMBL" id="QEAQ01000018">
    <property type="protein sequence ID" value="TPX60152.1"/>
    <property type="molecule type" value="Genomic_DNA"/>
</dbReference>
<feature type="transmembrane region" description="Helical" evidence="7">
    <location>
        <begin position="139"/>
        <end position="159"/>
    </location>
</feature>
<dbReference type="PROSITE" id="PS51257">
    <property type="entry name" value="PROKAR_LIPOPROTEIN"/>
    <property type="match status" value="1"/>
</dbReference>
<evidence type="ECO:0000256" key="4">
    <source>
        <dbReference type="ARBA" id="ARBA00022729"/>
    </source>
</evidence>
<keyword evidence="3 7" id="KW-0812">Transmembrane</keyword>
<feature type="domain" description="ER membrane protein complex subunit 7 beta-sandwich" evidence="9">
    <location>
        <begin position="40"/>
        <end position="149"/>
    </location>
</feature>
<dbReference type="GO" id="GO:0030246">
    <property type="term" value="F:carbohydrate binding"/>
    <property type="evidence" value="ECO:0007669"/>
    <property type="project" value="InterPro"/>
</dbReference>
<evidence type="ECO:0000256" key="2">
    <source>
        <dbReference type="ARBA" id="ARBA00008880"/>
    </source>
</evidence>
<keyword evidence="5 7" id="KW-1133">Transmembrane helix</keyword>
<evidence type="ECO:0000256" key="3">
    <source>
        <dbReference type="ARBA" id="ARBA00022692"/>
    </source>
</evidence>
<evidence type="ECO:0000256" key="5">
    <source>
        <dbReference type="ARBA" id="ARBA00022989"/>
    </source>
</evidence>
<evidence type="ECO:0000256" key="8">
    <source>
        <dbReference type="SAM" id="SignalP"/>
    </source>
</evidence>
<evidence type="ECO:0000259" key="9">
    <source>
        <dbReference type="Pfam" id="PF09430"/>
    </source>
</evidence>
<reference evidence="10 11" key="1">
    <citation type="journal article" date="2019" name="Sci. Rep.">
        <title>Comparative genomics of chytrid fungi reveal insights into the obligate biotrophic and pathogenic lifestyle of Synchytrium endobioticum.</title>
        <authorList>
            <person name="van de Vossenberg B.T.L.H."/>
            <person name="Warris S."/>
            <person name="Nguyen H.D.T."/>
            <person name="van Gent-Pelzer M.P.E."/>
            <person name="Joly D.L."/>
            <person name="van de Geest H.C."/>
            <person name="Bonants P.J.M."/>
            <person name="Smith D.S."/>
            <person name="Levesque C.A."/>
            <person name="van der Lee T.A.J."/>
        </authorList>
    </citation>
    <scope>NUCLEOTIDE SEQUENCE [LARGE SCALE GENOMIC DNA]</scope>
    <source>
        <strain evidence="10 11">CBS 809.83</strain>
    </source>
</reference>
<dbReference type="InterPro" id="IPR019008">
    <property type="entry name" value="Beta_sandwich_EMC7"/>
</dbReference>
<evidence type="ECO:0000313" key="11">
    <source>
        <dbReference type="Proteomes" id="UP000318582"/>
    </source>
</evidence>
<dbReference type="Pfam" id="PF09430">
    <property type="entry name" value="EMC7_beta-sandw"/>
    <property type="match status" value="1"/>
</dbReference>
<sequence length="212" mass="23356">MKIPSLLLCIAFALSCVASVSALQAVTGTITTNQILQDLQDLGPAKVYLNGGQYVAYVEEDGAFSFSNVPQGSHVLSVVSNLYQFDLIRIDVSPTGIMASLTHPGTSWNRQGPPILTPLEMRPRGKFDFFLPREGFNPWSLLSNPMLLMSGFSMIMFFVMPKMMANLPEEVQEEAKGRREEMPQMPQMPDISQGLANWFAPQAPAKASGKRN</sequence>
<comment type="subcellular location">
    <subcellularLocation>
        <location evidence="1">Membrane</location>
        <topology evidence="1">Single-pass membrane protein</topology>
    </subcellularLocation>
</comment>
<evidence type="ECO:0000256" key="7">
    <source>
        <dbReference type="SAM" id="Phobius"/>
    </source>
</evidence>
<protein>
    <recommendedName>
        <fullName evidence="9">ER membrane protein complex subunit 7 beta-sandwich domain-containing protein</fullName>
    </recommendedName>
</protein>
<dbReference type="GO" id="GO:0072546">
    <property type="term" value="C:EMC complex"/>
    <property type="evidence" value="ECO:0007669"/>
    <property type="project" value="TreeGrafter"/>
</dbReference>
<dbReference type="STRING" id="109895.A0A507E896"/>
<dbReference type="PANTHER" id="PTHR13605:SF4">
    <property type="entry name" value="ER MEMBRANE PROTEIN COMPLEX SUBUNIT 7"/>
    <property type="match status" value="1"/>
</dbReference>
<dbReference type="AlphaFoldDB" id="A0A507E896"/>
<dbReference type="InterPro" id="IPR013784">
    <property type="entry name" value="Carb-bd-like_fold"/>
</dbReference>
<comment type="similarity">
    <text evidence="2">Belongs to the EMC7 family.</text>
</comment>
<keyword evidence="4 8" id="KW-0732">Signal</keyword>
<evidence type="ECO:0000256" key="1">
    <source>
        <dbReference type="ARBA" id="ARBA00004167"/>
    </source>
</evidence>